<reference evidence="1 2" key="1">
    <citation type="submission" date="2020-08" db="EMBL/GenBank/DDBJ databases">
        <title>Genomic Encyclopedia of Type Strains, Phase III (KMG-III): the genomes of soil and plant-associated and newly described type strains.</title>
        <authorList>
            <person name="Whitman W."/>
        </authorList>
    </citation>
    <scope>NUCLEOTIDE SEQUENCE [LARGE SCALE GENOMIC DNA]</scope>
    <source>
        <strain evidence="1 2">CECT 8803</strain>
    </source>
</reference>
<keyword evidence="2" id="KW-1185">Reference proteome</keyword>
<name>A0A839STR8_9PROT</name>
<evidence type="ECO:0000313" key="2">
    <source>
        <dbReference type="Proteomes" id="UP000581135"/>
    </source>
</evidence>
<sequence length="170" mass="19200">MSAVTIRSYLVLAISLWLIPGFALAQDRYVGYYYPEPSVSEVYPPRAQRLNEASRKLRLAFVTGVSAQQQESPYPAQVAVFTKGRLDNHLIIVALHDGLLDTIFRTRAYFAQLTSQSRLLPIFQNEQAIQEDFTFFDLAYMMGFTSIVASDGRDFAYKVEFNPSAVRAAN</sequence>
<dbReference type="Proteomes" id="UP000581135">
    <property type="component" value="Unassembled WGS sequence"/>
</dbReference>
<accession>A0A839STR8</accession>
<proteinExistence type="predicted"/>
<dbReference type="RefSeq" id="WP_183415947.1">
    <property type="nucleotide sequence ID" value="NZ_JACHXA010000003.1"/>
</dbReference>
<dbReference type="AlphaFoldDB" id="A0A839STR8"/>
<gene>
    <name evidence="1" type="ORF">FHR98_001423</name>
</gene>
<protein>
    <submittedName>
        <fullName evidence="1">Uncharacterized protein</fullName>
    </submittedName>
</protein>
<dbReference type="EMBL" id="JACHXA010000003">
    <property type="protein sequence ID" value="MBB3065144.1"/>
    <property type="molecule type" value="Genomic_DNA"/>
</dbReference>
<organism evidence="1 2">
    <name type="scientific">Limibacillus halophilus</name>
    <dbReference type="NCBI Taxonomy" id="1579333"/>
    <lineage>
        <taxon>Bacteria</taxon>
        <taxon>Pseudomonadati</taxon>
        <taxon>Pseudomonadota</taxon>
        <taxon>Alphaproteobacteria</taxon>
        <taxon>Rhodospirillales</taxon>
        <taxon>Rhodovibrionaceae</taxon>
        <taxon>Limibacillus</taxon>
    </lineage>
</organism>
<comment type="caution">
    <text evidence="1">The sequence shown here is derived from an EMBL/GenBank/DDBJ whole genome shotgun (WGS) entry which is preliminary data.</text>
</comment>
<evidence type="ECO:0000313" key="1">
    <source>
        <dbReference type="EMBL" id="MBB3065144.1"/>
    </source>
</evidence>